<name>A0A3M2XYS9_PSEYM</name>
<feature type="transmembrane region" description="Helical" evidence="1">
    <location>
        <begin position="59"/>
        <end position="77"/>
    </location>
</feature>
<feature type="transmembrane region" description="Helical" evidence="1">
    <location>
        <begin position="136"/>
        <end position="154"/>
    </location>
</feature>
<dbReference type="AlphaFoldDB" id="A0A3M2XYS9"/>
<keyword evidence="1" id="KW-0472">Membrane</keyword>
<dbReference type="EMBL" id="RBNL01002603">
    <property type="protein sequence ID" value="RML68891.1"/>
    <property type="molecule type" value="Genomic_DNA"/>
</dbReference>
<reference evidence="2 3" key="1">
    <citation type="submission" date="2018-08" db="EMBL/GenBank/DDBJ databases">
        <title>Recombination of ecologically and evolutionarily significant loci maintains genetic cohesion in the Pseudomonas syringae species complex.</title>
        <authorList>
            <person name="Dillon M."/>
            <person name="Thakur S."/>
            <person name="Almeida R.N.D."/>
            <person name="Weir B.S."/>
            <person name="Guttman D.S."/>
        </authorList>
    </citation>
    <scope>NUCLEOTIDE SEQUENCE [LARGE SCALE GENOMIC DNA]</scope>
    <source>
        <strain evidence="2 3">88_10</strain>
    </source>
</reference>
<sequence length="157" mass="17772">MNQNQRKDWIISTKKDNQMDRNQNRGAEILALTLGLAMVCYVVAKAFSDYLGVDITAGGRVLLALLMALGMIGYAVWSELTNGFLGFRALLPLAFSTLWSGMWPAMQYWGTKSLYFPGLPSEYQDLEWWANGYTQWGGWALILFGGYGIAYFTWRAR</sequence>
<comment type="caution">
    <text evidence="2">The sequence shown here is derived from an EMBL/GenBank/DDBJ whole genome shotgun (WGS) entry which is preliminary data.</text>
</comment>
<feature type="transmembrane region" description="Helical" evidence="1">
    <location>
        <begin position="29"/>
        <end position="47"/>
    </location>
</feature>
<evidence type="ECO:0000313" key="2">
    <source>
        <dbReference type="EMBL" id="RML68891.1"/>
    </source>
</evidence>
<feature type="transmembrane region" description="Helical" evidence="1">
    <location>
        <begin position="89"/>
        <end position="109"/>
    </location>
</feature>
<organism evidence="2 3">
    <name type="scientific">Pseudomonas syringae pv. maculicola</name>
    <dbReference type="NCBI Taxonomy" id="59511"/>
    <lineage>
        <taxon>Bacteria</taxon>
        <taxon>Pseudomonadati</taxon>
        <taxon>Pseudomonadota</taxon>
        <taxon>Gammaproteobacteria</taxon>
        <taxon>Pseudomonadales</taxon>
        <taxon>Pseudomonadaceae</taxon>
        <taxon>Pseudomonas</taxon>
    </lineage>
</organism>
<dbReference type="Proteomes" id="UP000282378">
    <property type="component" value="Unassembled WGS sequence"/>
</dbReference>
<evidence type="ECO:0000256" key="1">
    <source>
        <dbReference type="SAM" id="Phobius"/>
    </source>
</evidence>
<protein>
    <submittedName>
        <fullName evidence="2">Putative Membrane protein</fullName>
    </submittedName>
</protein>
<evidence type="ECO:0000313" key="3">
    <source>
        <dbReference type="Proteomes" id="UP000282378"/>
    </source>
</evidence>
<keyword evidence="1" id="KW-0812">Transmembrane</keyword>
<keyword evidence="1" id="KW-1133">Transmembrane helix</keyword>
<proteinExistence type="predicted"/>
<accession>A0A3M2XYS9</accession>
<gene>
    <name evidence="2" type="ORF">APX70_02385</name>
</gene>